<dbReference type="Pfam" id="PF05978">
    <property type="entry name" value="UNC-93"/>
    <property type="match status" value="1"/>
</dbReference>
<feature type="transmembrane region" description="Helical" evidence="5">
    <location>
        <begin position="374"/>
        <end position="397"/>
    </location>
</feature>
<dbReference type="Proteomes" id="UP001642405">
    <property type="component" value="Unassembled WGS sequence"/>
</dbReference>
<feature type="transmembrane region" description="Helical" evidence="5">
    <location>
        <begin position="91"/>
        <end position="111"/>
    </location>
</feature>
<feature type="transmembrane region" description="Helical" evidence="5">
    <location>
        <begin position="409"/>
        <end position="428"/>
    </location>
</feature>
<feature type="transmembrane region" description="Helical" evidence="5">
    <location>
        <begin position="55"/>
        <end position="79"/>
    </location>
</feature>
<reference evidence="6 7" key="1">
    <citation type="submission" date="2024-01" db="EMBL/GenBank/DDBJ databases">
        <authorList>
            <person name="Allen C."/>
            <person name="Tagirdzhanova G."/>
        </authorList>
    </citation>
    <scope>NUCLEOTIDE SEQUENCE [LARGE SCALE GENOMIC DNA]</scope>
</reference>
<evidence type="ECO:0000256" key="5">
    <source>
        <dbReference type="SAM" id="Phobius"/>
    </source>
</evidence>
<protein>
    <recommendedName>
        <fullName evidence="8">UNC93-like protein</fullName>
    </recommendedName>
</protein>
<feature type="transmembrane region" description="Helical" evidence="5">
    <location>
        <begin position="305"/>
        <end position="322"/>
    </location>
</feature>
<evidence type="ECO:0000256" key="4">
    <source>
        <dbReference type="ARBA" id="ARBA00023136"/>
    </source>
</evidence>
<feature type="transmembrane region" description="Helical" evidence="5">
    <location>
        <begin position="143"/>
        <end position="168"/>
    </location>
</feature>
<sequence>MSTDVTEAAVDTAKDAGMPGAVEDKPQEETPYVAPKGRKILGVRLPVYRSPMTQIWIVAFILFLNPGMYNALAGLGGAGQVDATVQNKAGIALHSTFAVLGFIAGIANNYLGIKWTMAIGGTGYALYSASFLCYNHTQNAGFVIFSGAYLGFCAAFLWCAQGVVMMAYPTEGQRGRAIAITWLVFNLGAVIGAAVTVGQNWTVTAGHVTDGTYIAFIVLEAAGAVLCCFLSPSEHITRSDGSRVQKFKHPSLKSDIVGLWTTLRTDLWVLLLFPMFFASNYFYTYQFNDFNSYYFSTRTRAFNNVFYWVAQMIGAALIGCFLDYARISRRRRALIGWVVMFVLVNAVWGGGVAFVKKTHRGVASPLMDIFDHNYFWFLFLYMWYGFLDALWQSYAYYTMGAMTNDPKKLAYYAGFYKSIQAVGAAVVSDLDSIKKPYVSMFASSWALMAGSLLVALPVYIWRIKDTEWTGADEDGAVVIEGSAASTHPTFPDTLPGTGPMGVMGMTSEAAELGDEEVKK</sequence>
<evidence type="ECO:0000256" key="1">
    <source>
        <dbReference type="ARBA" id="ARBA00004141"/>
    </source>
</evidence>
<evidence type="ECO:0000313" key="7">
    <source>
        <dbReference type="Proteomes" id="UP001642405"/>
    </source>
</evidence>
<dbReference type="PANTHER" id="PTHR23294">
    <property type="entry name" value="ET TRANSLATION PRODUCT-RELATED"/>
    <property type="match status" value="1"/>
</dbReference>
<gene>
    <name evidence="6" type="ORF">SCUCBS95973_006436</name>
</gene>
<dbReference type="EMBL" id="CAWUHB010000038">
    <property type="protein sequence ID" value="CAK7227123.1"/>
    <property type="molecule type" value="Genomic_DNA"/>
</dbReference>
<feature type="transmembrane region" description="Helical" evidence="5">
    <location>
        <begin position="180"/>
        <end position="201"/>
    </location>
</feature>
<feature type="transmembrane region" description="Helical" evidence="5">
    <location>
        <begin position="267"/>
        <end position="285"/>
    </location>
</feature>
<evidence type="ECO:0000256" key="2">
    <source>
        <dbReference type="ARBA" id="ARBA00022692"/>
    </source>
</evidence>
<keyword evidence="2 5" id="KW-0812">Transmembrane</keyword>
<dbReference type="InterPro" id="IPR051617">
    <property type="entry name" value="UNC-93-like_regulator"/>
</dbReference>
<feature type="transmembrane region" description="Helical" evidence="5">
    <location>
        <begin position="213"/>
        <end position="233"/>
    </location>
</feature>
<feature type="transmembrane region" description="Helical" evidence="5">
    <location>
        <begin position="334"/>
        <end position="354"/>
    </location>
</feature>
<proteinExistence type="predicted"/>
<keyword evidence="4 5" id="KW-0472">Membrane</keyword>
<feature type="transmembrane region" description="Helical" evidence="5">
    <location>
        <begin position="440"/>
        <end position="461"/>
    </location>
</feature>
<dbReference type="Gene3D" id="1.20.1250.20">
    <property type="entry name" value="MFS general substrate transporter like domains"/>
    <property type="match status" value="1"/>
</dbReference>
<keyword evidence="3 5" id="KW-1133">Transmembrane helix</keyword>
<dbReference type="InterPro" id="IPR010291">
    <property type="entry name" value="Ion_channel_UNC-93"/>
</dbReference>
<dbReference type="SUPFAM" id="SSF103473">
    <property type="entry name" value="MFS general substrate transporter"/>
    <property type="match status" value="1"/>
</dbReference>
<evidence type="ECO:0008006" key="8">
    <source>
        <dbReference type="Google" id="ProtNLM"/>
    </source>
</evidence>
<evidence type="ECO:0000256" key="3">
    <source>
        <dbReference type="ARBA" id="ARBA00022989"/>
    </source>
</evidence>
<comment type="caution">
    <text evidence="6">The sequence shown here is derived from an EMBL/GenBank/DDBJ whole genome shotgun (WGS) entry which is preliminary data.</text>
</comment>
<dbReference type="InterPro" id="IPR036259">
    <property type="entry name" value="MFS_trans_sf"/>
</dbReference>
<keyword evidence="7" id="KW-1185">Reference proteome</keyword>
<comment type="subcellular location">
    <subcellularLocation>
        <location evidence="1">Membrane</location>
        <topology evidence="1">Multi-pass membrane protein</topology>
    </subcellularLocation>
</comment>
<evidence type="ECO:0000313" key="6">
    <source>
        <dbReference type="EMBL" id="CAK7227123.1"/>
    </source>
</evidence>
<name>A0ABP0C5E3_9PEZI</name>
<organism evidence="6 7">
    <name type="scientific">Sporothrix curviconia</name>
    <dbReference type="NCBI Taxonomy" id="1260050"/>
    <lineage>
        <taxon>Eukaryota</taxon>
        <taxon>Fungi</taxon>
        <taxon>Dikarya</taxon>
        <taxon>Ascomycota</taxon>
        <taxon>Pezizomycotina</taxon>
        <taxon>Sordariomycetes</taxon>
        <taxon>Sordariomycetidae</taxon>
        <taxon>Ophiostomatales</taxon>
        <taxon>Ophiostomataceae</taxon>
        <taxon>Sporothrix</taxon>
    </lineage>
</organism>
<dbReference type="PANTHER" id="PTHR23294:SF59">
    <property type="entry name" value="UNC93-LIKE PROTEIN C922.05C"/>
    <property type="match status" value="1"/>
</dbReference>
<accession>A0ABP0C5E3</accession>